<dbReference type="PANTHER" id="PTHR11133">
    <property type="entry name" value="SACCHAROPINE DEHYDROGENASE"/>
    <property type="match status" value="1"/>
</dbReference>
<evidence type="ECO:0000313" key="4">
    <source>
        <dbReference type="EMBL" id="CAA9234306.1"/>
    </source>
</evidence>
<dbReference type="GO" id="GO:0005737">
    <property type="term" value="C:cytoplasm"/>
    <property type="evidence" value="ECO:0007669"/>
    <property type="project" value="TreeGrafter"/>
</dbReference>
<dbReference type="InterPro" id="IPR036291">
    <property type="entry name" value="NAD(P)-bd_dom_sf"/>
</dbReference>
<feature type="domain" description="Saccharopine dehydrogenase-like C-terminal" evidence="3">
    <location>
        <begin position="134"/>
        <end position="444"/>
    </location>
</feature>
<evidence type="ECO:0000259" key="3">
    <source>
        <dbReference type="Pfam" id="PF16653"/>
    </source>
</evidence>
<dbReference type="Gene3D" id="3.40.50.720">
    <property type="entry name" value="NAD(P)-binding Rossmann-like Domain"/>
    <property type="match status" value="1"/>
</dbReference>
<accession>A0A6J4HV73</accession>
<evidence type="ECO:0000256" key="1">
    <source>
        <dbReference type="ARBA" id="ARBA00023002"/>
    </source>
</evidence>
<dbReference type="Gene3D" id="1.10.1870.10">
    <property type="entry name" value="Domain 3, Saccharopine reductase"/>
    <property type="match status" value="1"/>
</dbReference>
<proteinExistence type="predicted"/>
<keyword evidence="1 4" id="KW-0560">Oxidoreductase</keyword>
<sequence length="454" mass="51159">MAIDKSACMKHILLFGAGRSSRYLIEYLMAYLTANPGKLIIGDLDTSHLRAEWEQQPAVTLVDMDINDNEHLRAWVSRADLVISLLPVSFHRRVAEFCLNLKKHFLSASYVSPEMQALHDAARQQGLLFLMEMGLDPGLDHMSAMAAITDIRAKGGNLLSFKSYTGGLVSPESDDNPWHYKIAWNPRNIVLAGQGVAKYLFQQQPKYVSYPQLFRHTELLEIAGAGWFEGYPNRDSLSYRQTYQVPDIPTILRGTLRRPGFCAAWQHLVQLGLTDDSYVINLPEKRTYRQWFVSFLPPAATPASLENRLAHYLNIPLSSPTWELLRYLDLWADESINLESVTPARILEQRLLQKLPLQPQDKDMVVMQHLFEYTLGAERRQLKSSLVVQGENAVRTAMAKTVGLPLAIGAKLILENKVTLTGVQIPTKPAIYLPILAELKTHGIQFGEEEGLLG</sequence>
<gene>
    <name evidence="4" type="ORF">AVDCRST_MAG95-1138</name>
</gene>
<dbReference type="InterPro" id="IPR051168">
    <property type="entry name" value="AASS"/>
</dbReference>
<dbReference type="InterPro" id="IPR032095">
    <property type="entry name" value="Sacchrp_dh-like_C"/>
</dbReference>
<dbReference type="PANTHER" id="PTHR11133:SF22">
    <property type="entry name" value="ALPHA-AMINOADIPIC SEMIALDEHYDE SYNTHASE, MITOCHONDRIAL"/>
    <property type="match status" value="1"/>
</dbReference>
<dbReference type="Gene3D" id="3.30.360.10">
    <property type="entry name" value="Dihydrodipicolinate Reductase, domain 2"/>
    <property type="match status" value="1"/>
</dbReference>
<dbReference type="SUPFAM" id="SSF51735">
    <property type="entry name" value="NAD(P)-binding Rossmann-fold domains"/>
    <property type="match status" value="1"/>
</dbReference>
<dbReference type="GO" id="GO:0004755">
    <property type="term" value="F:saccharopine dehydrogenase (NADP+, L-glutamate-forming) activity"/>
    <property type="evidence" value="ECO:0007669"/>
    <property type="project" value="UniProtKB-EC"/>
</dbReference>
<dbReference type="InterPro" id="IPR005097">
    <property type="entry name" value="Sacchrp_dh_NADP-bd"/>
</dbReference>
<dbReference type="Pfam" id="PF16653">
    <property type="entry name" value="Sacchrp_dh_C"/>
    <property type="match status" value="1"/>
</dbReference>
<name>A0A6J4HV73_9BACT</name>
<protein>
    <submittedName>
        <fullName evidence="4">Saccharopine dehydrogenase [NADP, L-glutamate-forming]</fullName>
        <ecNumber evidence="4">1.5.1.10</ecNumber>
    </submittedName>
</protein>
<dbReference type="Pfam" id="PF03435">
    <property type="entry name" value="Sacchrp_dh_NADP"/>
    <property type="match status" value="1"/>
</dbReference>
<reference evidence="4" key="1">
    <citation type="submission" date="2020-02" db="EMBL/GenBank/DDBJ databases">
        <authorList>
            <person name="Meier V. D."/>
        </authorList>
    </citation>
    <scope>NUCLEOTIDE SEQUENCE</scope>
    <source>
        <strain evidence="4">AVDCRST_MAG95</strain>
    </source>
</reference>
<dbReference type="GO" id="GO:0019878">
    <property type="term" value="P:lysine biosynthetic process via aminoadipic acid"/>
    <property type="evidence" value="ECO:0007669"/>
    <property type="project" value="TreeGrafter"/>
</dbReference>
<feature type="domain" description="Saccharopine dehydrogenase NADP binding" evidence="2">
    <location>
        <begin position="12"/>
        <end position="128"/>
    </location>
</feature>
<dbReference type="EMBL" id="CADCTJ010000361">
    <property type="protein sequence ID" value="CAA9234306.1"/>
    <property type="molecule type" value="Genomic_DNA"/>
</dbReference>
<organism evidence="4">
    <name type="scientific">uncultured Adhaeribacter sp</name>
    <dbReference type="NCBI Taxonomy" id="448109"/>
    <lineage>
        <taxon>Bacteria</taxon>
        <taxon>Pseudomonadati</taxon>
        <taxon>Bacteroidota</taxon>
        <taxon>Cytophagia</taxon>
        <taxon>Cytophagales</taxon>
        <taxon>Hymenobacteraceae</taxon>
        <taxon>Adhaeribacter</taxon>
        <taxon>environmental samples</taxon>
    </lineage>
</organism>
<dbReference type="SUPFAM" id="SSF55347">
    <property type="entry name" value="Glyceraldehyde-3-phosphate dehydrogenase-like, C-terminal domain"/>
    <property type="match status" value="1"/>
</dbReference>
<dbReference type="AlphaFoldDB" id="A0A6J4HV73"/>
<dbReference type="EC" id="1.5.1.10" evidence="4"/>
<evidence type="ECO:0000259" key="2">
    <source>
        <dbReference type="Pfam" id="PF03435"/>
    </source>
</evidence>